<protein>
    <recommendedName>
        <fullName evidence="2">GBF-interacting protein 1 N-terminal domain-containing protein</fullName>
    </recommendedName>
</protein>
<feature type="region of interest" description="Disordered" evidence="1">
    <location>
        <begin position="451"/>
        <end position="566"/>
    </location>
</feature>
<dbReference type="InterPro" id="IPR009719">
    <property type="entry name" value="GIP1_N"/>
</dbReference>
<feature type="domain" description="GBF-interacting protein 1 N-terminal" evidence="2">
    <location>
        <begin position="18"/>
        <end position="75"/>
    </location>
</feature>
<sequence length="854" mass="91537">MVSGGSLVEGGETQILSARVRRTIQSIKEIVGNHSESDIYAALKETDMDPNETAQKLLNQDPFLEVKRKRDKKKENTGHKGSADVRRHSENVGQGIKFHTFSDRNVRRGGYTRNASHGEFRVVRDNRVNRNTDNKVKPASLQCTMSTNEKMISNVPEKGLTETSGSQKPSGGRSSSQTLNGPTDSHPRHARDVSSRGTDGKPVLEEKRASIPNTNSRVPSAKSNNSQPNPATLASSSSAVGVYSSSTDPVHVPSPDSRYSGAVGAIKREVGVVGVRRQSSENSVKTSAMPSSLSNSLLVKDGSSTEESLRPLNTISRTDQLSQTTTTDTVIANMSVSRTFLSNQYNSRPHQLTGHQKASQQKIEWKPKSSQKSAVSNPGVIGTPGKSVSPPAENSKDLESEAAKLQDKLSRVNVNEHQNVIIAQHIRVPETDRCRLTFGSIGTEFDSSRNLVSGLQPVGTTEESNGEPAASLSVSAPESSGDDACSSKPAELRDAQVRNSGSDSPASVVASEHQLPDKKESLSPRNLDNYADIGLVRENSPSYAPSESQQRQDPPELPGFSAYDPQTGYDIPYFRPTMDESIRGQGLPSPQEALSSHTANSIPASTIAMVQQQQQPPVAQMYPQVHVSHFANLMPYRQFLPPLYVSPMAMPGYSSNPAYPHPSNGSSYLLMPGGSSHLNASSLKYGIQQFKPVPAGSPTGFGNFTNPTGYAINAPGVVGGATGLDDSSRIKYKDGNLYVSNPQAEASEIWIQNSRELPGLQSTPYYNMPGQSPHAYMPSHTGHASFNAAAAQSSHMQFPGMYHPPQPAAIANPHHLGPAMGGNVGVGVAAAAPGAQVGAYQQPQLGHLNWTTNF</sequence>
<feature type="compositionally biased region" description="Polar residues" evidence="1">
    <location>
        <begin position="539"/>
        <end position="552"/>
    </location>
</feature>
<reference evidence="3 4" key="1">
    <citation type="submission" date="2019-06" db="EMBL/GenBank/DDBJ databases">
        <title>A chromosomal-level reference genome of Carpinus fangiana (Coryloideae, Betulaceae).</title>
        <authorList>
            <person name="Yang X."/>
            <person name="Wang Z."/>
            <person name="Zhang L."/>
            <person name="Hao G."/>
            <person name="Liu J."/>
            <person name="Yang Y."/>
        </authorList>
    </citation>
    <scope>NUCLEOTIDE SEQUENCE [LARGE SCALE GENOMIC DNA]</scope>
    <source>
        <strain evidence="3">Cfa_2016G</strain>
        <tissue evidence="3">Leaf</tissue>
    </source>
</reference>
<feature type="region of interest" description="Disordered" evidence="1">
    <location>
        <begin position="126"/>
        <end position="260"/>
    </location>
</feature>
<evidence type="ECO:0000259" key="2">
    <source>
        <dbReference type="Pfam" id="PF06972"/>
    </source>
</evidence>
<feature type="compositionally biased region" description="Polar residues" evidence="1">
    <location>
        <begin position="451"/>
        <end position="463"/>
    </location>
</feature>
<evidence type="ECO:0000313" key="4">
    <source>
        <dbReference type="Proteomes" id="UP000327013"/>
    </source>
</evidence>
<dbReference type="InterPro" id="IPR009060">
    <property type="entry name" value="UBA-like_sf"/>
</dbReference>
<dbReference type="EMBL" id="CM017321">
    <property type="protein sequence ID" value="KAE7999062.1"/>
    <property type="molecule type" value="Genomic_DNA"/>
</dbReference>
<accession>A0A5N6QI84</accession>
<feature type="compositionally biased region" description="Polar residues" evidence="1">
    <location>
        <begin position="211"/>
        <end position="233"/>
    </location>
</feature>
<evidence type="ECO:0000256" key="1">
    <source>
        <dbReference type="SAM" id="MobiDB-lite"/>
    </source>
</evidence>
<keyword evidence="4" id="KW-1185">Reference proteome</keyword>
<dbReference type="PANTHER" id="PTHR47070:SF2">
    <property type="entry name" value="OS06G0206100 PROTEIN"/>
    <property type="match status" value="1"/>
</dbReference>
<gene>
    <name evidence="3" type="ORF">FH972_003544</name>
</gene>
<dbReference type="AlphaFoldDB" id="A0A5N6QI84"/>
<feature type="compositionally biased region" description="Polar residues" evidence="1">
    <location>
        <begin position="161"/>
        <end position="183"/>
    </location>
</feature>
<name>A0A5N6QI84_9ROSI</name>
<proteinExistence type="predicted"/>
<dbReference type="OrthoDB" id="657470at2759"/>
<dbReference type="SUPFAM" id="SSF46934">
    <property type="entry name" value="UBA-like"/>
    <property type="match status" value="1"/>
</dbReference>
<feature type="compositionally biased region" description="Polar residues" evidence="1">
    <location>
        <begin position="346"/>
        <end position="376"/>
    </location>
</feature>
<dbReference type="Proteomes" id="UP000327013">
    <property type="component" value="Chromosome 1"/>
</dbReference>
<organism evidence="3 4">
    <name type="scientific">Carpinus fangiana</name>
    <dbReference type="NCBI Taxonomy" id="176857"/>
    <lineage>
        <taxon>Eukaryota</taxon>
        <taxon>Viridiplantae</taxon>
        <taxon>Streptophyta</taxon>
        <taxon>Embryophyta</taxon>
        <taxon>Tracheophyta</taxon>
        <taxon>Spermatophyta</taxon>
        <taxon>Magnoliopsida</taxon>
        <taxon>eudicotyledons</taxon>
        <taxon>Gunneridae</taxon>
        <taxon>Pentapetalae</taxon>
        <taxon>rosids</taxon>
        <taxon>fabids</taxon>
        <taxon>Fagales</taxon>
        <taxon>Betulaceae</taxon>
        <taxon>Carpinus</taxon>
    </lineage>
</organism>
<feature type="compositionally biased region" description="Basic and acidic residues" evidence="1">
    <location>
        <begin position="185"/>
        <end position="209"/>
    </location>
</feature>
<feature type="compositionally biased region" description="Polar residues" evidence="1">
    <location>
        <begin position="141"/>
        <end position="151"/>
    </location>
</feature>
<feature type="compositionally biased region" description="Low complexity" evidence="1">
    <location>
        <begin position="234"/>
        <end position="246"/>
    </location>
</feature>
<feature type="compositionally biased region" description="Basic and acidic residues" evidence="1">
    <location>
        <begin position="126"/>
        <end position="136"/>
    </location>
</feature>
<feature type="region of interest" description="Disordered" evidence="1">
    <location>
        <begin position="346"/>
        <end position="399"/>
    </location>
</feature>
<dbReference type="Pfam" id="PF06972">
    <property type="entry name" value="GIP1_N"/>
    <property type="match status" value="1"/>
</dbReference>
<dbReference type="PANTHER" id="PTHR47070">
    <property type="entry name" value="HYDROXYPROLINE-RICH GLYCOPROTEIN-LIKE"/>
    <property type="match status" value="1"/>
</dbReference>
<evidence type="ECO:0000313" key="3">
    <source>
        <dbReference type="EMBL" id="KAE7999062.1"/>
    </source>
</evidence>